<dbReference type="Proteomes" id="UP001177140">
    <property type="component" value="Unassembled WGS sequence"/>
</dbReference>
<protein>
    <submittedName>
        <fullName evidence="2">Uncharacterized protein</fullName>
    </submittedName>
</protein>
<comment type="caution">
    <text evidence="2">The sequence shown here is derived from an EMBL/GenBank/DDBJ whole genome shotgun (WGS) entry which is preliminary data.</text>
</comment>
<dbReference type="AlphaFoldDB" id="A0AA41VMG5"/>
<evidence type="ECO:0000313" key="2">
    <source>
        <dbReference type="EMBL" id="MCL7044015.1"/>
    </source>
</evidence>
<sequence>MAEIHGRVSILAFLLIALVFASNILVCTATQGYTSVDGFVFKLSHDIVPTIIGYCFKEKDCDKLCSVLPYSFEDDKTGKKARCAHDSDFTKSVCTCCIH</sequence>
<organism evidence="2 3">
    <name type="scientific">Papaver nudicaule</name>
    <name type="common">Iceland poppy</name>
    <dbReference type="NCBI Taxonomy" id="74823"/>
    <lineage>
        <taxon>Eukaryota</taxon>
        <taxon>Viridiplantae</taxon>
        <taxon>Streptophyta</taxon>
        <taxon>Embryophyta</taxon>
        <taxon>Tracheophyta</taxon>
        <taxon>Spermatophyta</taxon>
        <taxon>Magnoliopsida</taxon>
        <taxon>Ranunculales</taxon>
        <taxon>Papaveraceae</taxon>
        <taxon>Papaveroideae</taxon>
        <taxon>Papaver</taxon>
    </lineage>
</organism>
<keyword evidence="3" id="KW-1185">Reference proteome</keyword>
<keyword evidence="1" id="KW-0732">Signal</keyword>
<reference evidence="2" key="1">
    <citation type="submission" date="2022-03" db="EMBL/GenBank/DDBJ databases">
        <title>A functionally conserved STORR gene fusion in Papaver species that diverged 16.8 million years ago.</title>
        <authorList>
            <person name="Catania T."/>
        </authorList>
    </citation>
    <scope>NUCLEOTIDE SEQUENCE</scope>
    <source>
        <strain evidence="2">S-191538</strain>
    </source>
</reference>
<accession>A0AA41VMG5</accession>
<gene>
    <name evidence="2" type="ORF">MKW94_019708</name>
</gene>
<proteinExistence type="predicted"/>
<feature type="chain" id="PRO_5041467186" evidence="1">
    <location>
        <begin position="22"/>
        <end position="99"/>
    </location>
</feature>
<name>A0AA41VMG5_PAPNU</name>
<dbReference type="EMBL" id="JAJJMA010253219">
    <property type="protein sequence ID" value="MCL7044015.1"/>
    <property type="molecule type" value="Genomic_DNA"/>
</dbReference>
<feature type="signal peptide" evidence="1">
    <location>
        <begin position="1"/>
        <end position="21"/>
    </location>
</feature>
<evidence type="ECO:0000313" key="3">
    <source>
        <dbReference type="Proteomes" id="UP001177140"/>
    </source>
</evidence>
<evidence type="ECO:0000256" key="1">
    <source>
        <dbReference type="SAM" id="SignalP"/>
    </source>
</evidence>